<dbReference type="STRING" id="4540.A0A3L6RNB8"/>
<evidence type="ECO:0000256" key="1">
    <source>
        <dbReference type="SAM" id="Coils"/>
    </source>
</evidence>
<feature type="region of interest" description="Disordered" evidence="2">
    <location>
        <begin position="263"/>
        <end position="291"/>
    </location>
</feature>
<protein>
    <submittedName>
        <fullName evidence="4">Uncharacterized protein</fullName>
    </submittedName>
</protein>
<organism evidence="4 5">
    <name type="scientific">Panicum miliaceum</name>
    <name type="common">Proso millet</name>
    <name type="synonym">Broomcorn millet</name>
    <dbReference type="NCBI Taxonomy" id="4540"/>
    <lineage>
        <taxon>Eukaryota</taxon>
        <taxon>Viridiplantae</taxon>
        <taxon>Streptophyta</taxon>
        <taxon>Embryophyta</taxon>
        <taxon>Tracheophyta</taxon>
        <taxon>Spermatophyta</taxon>
        <taxon>Magnoliopsida</taxon>
        <taxon>Liliopsida</taxon>
        <taxon>Poales</taxon>
        <taxon>Poaceae</taxon>
        <taxon>PACMAD clade</taxon>
        <taxon>Panicoideae</taxon>
        <taxon>Panicodae</taxon>
        <taxon>Paniceae</taxon>
        <taxon>Panicinae</taxon>
        <taxon>Panicum</taxon>
        <taxon>Panicum sect. Panicum</taxon>
    </lineage>
</organism>
<evidence type="ECO:0000313" key="5">
    <source>
        <dbReference type="Proteomes" id="UP000275267"/>
    </source>
</evidence>
<comment type="caution">
    <text evidence="4">The sequence shown here is derived from an EMBL/GenBank/DDBJ whole genome shotgun (WGS) entry which is preliminary data.</text>
</comment>
<gene>
    <name evidence="4" type="ORF">C2845_PM11G09270</name>
</gene>
<dbReference type="EMBL" id="PQIB02000007">
    <property type="protein sequence ID" value="RLN07351.1"/>
    <property type="molecule type" value="Genomic_DNA"/>
</dbReference>
<evidence type="ECO:0000256" key="2">
    <source>
        <dbReference type="SAM" id="MobiDB-lite"/>
    </source>
</evidence>
<accession>A0A3L6RNB8</accession>
<reference evidence="5" key="1">
    <citation type="journal article" date="2019" name="Nat. Commun.">
        <title>The genome of broomcorn millet.</title>
        <authorList>
            <person name="Zou C."/>
            <person name="Miki D."/>
            <person name="Li D."/>
            <person name="Tang Q."/>
            <person name="Xiao L."/>
            <person name="Rajput S."/>
            <person name="Deng P."/>
            <person name="Jia W."/>
            <person name="Huang R."/>
            <person name="Zhang M."/>
            <person name="Sun Y."/>
            <person name="Hu J."/>
            <person name="Fu X."/>
            <person name="Schnable P.S."/>
            <person name="Li F."/>
            <person name="Zhang H."/>
            <person name="Feng B."/>
            <person name="Zhu X."/>
            <person name="Liu R."/>
            <person name="Schnable J.C."/>
            <person name="Zhu J.-K."/>
            <person name="Zhang H."/>
        </authorList>
    </citation>
    <scope>NUCLEOTIDE SEQUENCE [LARGE SCALE GENOMIC DNA]</scope>
</reference>
<proteinExistence type="predicted"/>
<dbReference type="Proteomes" id="UP000275267">
    <property type="component" value="Unassembled WGS sequence"/>
</dbReference>
<feature type="transmembrane region" description="Helical" evidence="3">
    <location>
        <begin position="536"/>
        <end position="558"/>
    </location>
</feature>
<keyword evidence="3" id="KW-0812">Transmembrane</keyword>
<keyword evidence="5" id="KW-1185">Reference proteome</keyword>
<keyword evidence="1" id="KW-0175">Coiled coil</keyword>
<dbReference type="AlphaFoldDB" id="A0A3L6RNB8"/>
<keyword evidence="3" id="KW-1133">Transmembrane helix</keyword>
<dbReference type="OrthoDB" id="657513at2759"/>
<feature type="coiled-coil region" evidence="1">
    <location>
        <begin position="50"/>
        <end position="119"/>
    </location>
</feature>
<evidence type="ECO:0000313" key="4">
    <source>
        <dbReference type="EMBL" id="RLN07351.1"/>
    </source>
</evidence>
<dbReference type="PANTHER" id="PTHR34778">
    <property type="entry name" value="OS02G0580700 PROTEIN"/>
    <property type="match status" value="1"/>
</dbReference>
<feature type="region of interest" description="Disordered" evidence="2">
    <location>
        <begin position="119"/>
        <end position="139"/>
    </location>
</feature>
<sequence>MADSQVEVMRKAFARIMLNMAQESAARVLAAERRAVALAAGLKAAKEDGVAALLRLKAIMEARVKEVELESLAHVKRSKELEEQLHGAQNTMASLKVELHQANNELEQTRKTLAEARINGPPTYKEADSNKDTSPRSKIHQQGGNILLKNKKNAEDCDDTCLFPIATKENGAVKKLDINRCSPDLPSFMERSKKPKFNHNGCTQRIHALKQQAQGTDASLKQNQKRAIVLNSRSKTRQNNAPKNPWHTRSIMEEILQTKFLGKYKRKRDRRSRPSCKFDNSTSEHGEAEDKLSDTYEGNVCLLLLQALEQELSPPKISVGHARQALSDMKKDLKIGNLVVDQLEQRTPNTNTASWKEVSEDGSCSLASHKAGASAVISLDKEEKLTASSGLPMQALDKTDASIGISLNKQVHAKTASGASIQTEGPRLIKYTFNRIKRKCVSIYSTPQHVVPEKSSDLGSPANKQNAHLDHVMQDHPMDSPQGNNHLVHVAQQNSKWEESLPVAERSELNPLPPAAAPRRDRRLPCLPRCRAAACATIVALVSRLAIVVACHCCRFVGFERMKIRRRIGRRGNWASGQAAS</sequence>
<feature type="compositionally biased region" description="Basic residues" evidence="2">
    <location>
        <begin position="263"/>
        <end position="274"/>
    </location>
</feature>
<name>A0A3L6RNB8_PANMI</name>
<keyword evidence="3" id="KW-0472">Membrane</keyword>
<feature type="compositionally biased region" description="Basic and acidic residues" evidence="2">
    <location>
        <begin position="282"/>
        <end position="291"/>
    </location>
</feature>
<dbReference type="PANTHER" id="PTHR34778:SF2">
    <property type="entry name" value="OS02G0580700 PROTEIN"/>
    <property type="match status" value="1"/>
</dbReference>
<feature type="compositionally biased region" description="Basic and acidic residues" evidence="2">
    <location>
        <begin position="125"/>
        <end position="135"/>
    </location>
</feature>
<evidence type="ECO:0000256" key="3">
    <source>
        <dbReference type="SAM" id="Phobius"/>
    </source>
</evidence>